<keyword evidence="3 4" id="KW-0975">Bacterial flagellum</keyword>
<reference evidence="7 8" key="1">
    <citation type="journal article" date="2016" name="Nat. Commun.">
        <title>Thousands of microbial genomes shed light on interconnected biogeochemical processes in an aquifer system.</title>
        <authorList>
            <person name="Anantharaman K."/>
            <person name="Brown C.T."/>
            <person name="Hug L.A."/>
            <person name="Sharon I."/>
            <person name="Castelle C.J."/>
            <person name="Probst A.J."/>
            <person name="Thomas B.C."/>
            <person name="Singh A."/>
            <person name="Wilkins M.J."/>
            <person name="Karaoz U."/>
            <person name="Brodie E.L."/>
            <person name="Williams K.H."/>
            <person name="Hubbard S.S."/>
            <person name="Banfield J.F."/>
        </authorList>
    </citation>
    <scope>NUCLEOTIDE SEQUENCE [LARGE SCALE GENOMIC DNA]</scope>
</reference>
<dbReference type="PANTHER" id="PTHR34653">
    <property type="match status" value="1"/>
</dbReference>
<dbReference type="Proteomes" id="UP000176992">
    <property type="component" value="Unassembled WGS sequence"/>
</dbReference>
<dbReference type="NCBIfam" id="TIGR00205">
    <property type="entry name" value="fliE"/>
    <property type="match status" value="1"/>
</dbReference>
<evidence type="ECO:0000256" key="2">
    <source>
        <dbReference type="ARBA" id="ARBA00009272"/>
    </source>
</evidence>
<comment type="caution">
    <text evidence="7">The sequence shown here is derived from an EMBL/GenBank/DDBJ whole genome shotgun (WGS) entry which is preliminary data.</text>
</comment>
<evidence type="ECO:0000313" key="8">
    <source>
        <dbReference type="Proteomes" id="UP000176992"/>
    </source>
</evidence>
<proteinExistence type="inferred from homology"/>
<dbReference type="AlphaFoldDB" id="A0A1F5YDB4"/>
<protein>
    <recommendedName>
        <fullName evidence="4 5">Flagellar hook-basal body complex protein FliE</fullName>
    </recommendedName>
</protein>
<dbReference type="EMBL" id="MFIV01000177">
    <property type="protein sequence ID" value="OGF98052.1"/>
    <property type="molecule type" value="Genomic_DNA"/>
</dbReference>
<feature type="region of interest" description="Disordered" evidence="6">
    <location>
        <begin position="1"/>
        <end position="42"/>
    </location>
</feature>
<evidence type="ECO:0000256" key="1">
    <source>
        <dbReference type="ARBA" id="ARBA00004117"/>
    </source>
</evidence>
<dbReference type="GO" id="GO:0009425">
    <property type="term" value="C:bacterial-type flagellum basal body"/>
    <property type="evidence" value="ECO:0007669"/>
    <property type="project" value="UniProtKB-SubCell"/>
</dbReference>
<dbReference type="PANTHER" id="PTHR34653:SF1">
    <property type="entry name" value="FLAGELLAR HOOK-BASAL BODY COMPLEX PROTEIN FLIE"/>
    <property type="match status" value="1"/>
</dbReference>
<keyword evidence="7" id="KW-0966">Cell projection</keyword>
<gene>
    <name evidence="4" type="primary">fliE</name>
    <name evidence="7" type="ORF">A2Z86_04855</name>
</gene>
<evidence type="ECO:0000256" key="4">
    <source>
        <dbReference type="HAMAP-Rule" id="MF_00724"/>
    </source>
</evidence>
<sequence>MAEFRIEAFPPEMRGITPLPGTPKPPAAPAAESGSKPSGEISFRDSMSNFIHDVDKLQKDSADKITQFIAGDISDVHDVMIAVEKAGTSFQLLMELRNKMLDAYNEIKRMST</sequence>
<comment type="similarity">
    <text evidence="2 4">Belongs to the FliE family.</text>
</comment>
<feature type="compositionally biased region" description="Low complexity" evidence="6">
    <location>
        <begin position="29"/>
        <end position="39"/>
    </location>
</feature>
<dbReference type="HAMAP" id="MF_00724">
    <property type="entry name" value="FliE"/>
    <property type="match status" value="1"/>
</dbReference>
<evidence type="ECO:0000256" key="3">
    <source>
        <dbReference type="ARBA" id="ARBA00023143"/>
    </source>
</evidence>
<dbReference type="Pfam" id="PF02049">
    <property type="entry name" value="FliE"/>
    <property type="match status" value="1"/>
</dbReference>
<organism evidence="7 8">
    <name type="scientific">Candidatus Glassbacteria bacterium GWA2_58_10</name>
    <dbReference type="NCBI Taxonomy" id="1817865"/>
    <lineage>
        <taxon>Bacteria</taxon>
        <taxon>Candidatus Glassiibacteriota</taxon>
    </lineage>
</organism>
<dbReference type="GO" id="GO:0005198">
    <property type="term" value="F:structural molecule activity"/>
    <property type="evidence" value="ECO:0007669"/>
    <property type="project" value="UniProtKB-UniRule"/>
</dbReference>
<dbReference type="InterPro" id="IPR001624">
    <property type="entry name" value="FliE"/>
</dbReference>
<dbReference type="GO" id="GO:0071973">
    <property type="term" value="P:bacterial-type flagellum-dependent cell motility"/>
    <property type="evidence" value="ECO:0007669"/>
    <property type="project" value="InterPro"/>
</dbReference>
<keyword evidence="7" id="KW-0969">Cilium</keyword>
<name>A0A1F5YDB4_9BACT</name>
<accession>A0A1F5YDB4</accession>
<evidence type="ECO:0000256" key="6">
    <source>
        <dbReference type="SAM" id="MobiDB-lite"/>
    </source>
</evidence>
<dbReference type="GO" id="GO:0003774">
    <property type="term" value="F:cytoskeletal motor activity"/>
    <property type="evidence" value="ECO:0007669"/>
    <property type="project" value="InterPro"/>
</dbReference>
<comment type="subcellular location">
    <subcellularLocation>
        <location evidence="1 4">Bacterial flagellum basal body</location>
    </subcellularLocation>
</comment>
<evidence type="ECO:0000256" key="5">
    <source>
        <dbReference type="NCBIfam" id="TIGR00205"/>
    </source>
</evidence>
<keyword evidence="7" id="KW-0282">Flagellum</keyword>
<evidence type="ECO:0000313" key="7">
    <source>
        <dbReference type="EMBL" id="OGF98052.1"/>
    </source>
</evidence>
<dbReference type="PRINTS" id="PR01006">
    <property type="entry name" value="FLGHOOKFLIE"/>
</dbReference>